<feature type="domain" description="TPM" evidence="3">
    <location>
        <begin position="27"/>
        <end position="150"/>
    </location>
</feature>
<dbReference type="InterPro" id="IPR003343">
    <property type="entry name" value="Big_2"/>
</dbReference>
<dbReference type="InterPro" id="IPR007621">
    <property type="entry name" value="TPM_dom"/>
</dbReference>
<dbReference type="RefSeq" id="WP_076342020.1">
    <property type="nucleotide sequence ID" value="NZ_CAQUOT010000013.1"/>
</dbReference>
<accession>A0A1U7NKS2</accession>
<protein>
    <recommendedName>
        <fullName evidence="6">TPM domain-containing protein</fullName>
    </recommendedName>
</protein>
<keyword evidence="1" id="KW-0812">Transmembrane</keyword>
<gene>
    <name evidence="4" type="ORF">BO225_09495</name>
</gene>
<evidence type="ECO:0000259" key="3">
    <source>
        <dbReference type="Pfam" id="PF04536"/>
    </source>
</evidence>
<evidence type="ECO:0000313" key="4">
    <source>
        <dbReference type="EMBL" id="OLU45015.1"/>
    </source>
</evidence>
<dbReference type="PANTHER" id="PTHR30373:SF2">
    <property type="entry name" value="UPF0603 PROTEIN YGCG"/>
    <property type="match status" value="1"/>
</dbReference>
<dbReference type="STRING" id="1862672.BO225_09495"/>
<organism evidence="4 5">
    <name type="scientific">Dubosiella newyorkensis</name>
    <dbReference type="NCBI Taxonomy" id="1862672"/>
    <lineage>
        <taxon>Bacteria</taxon>
        <taxon>Bacillati</taxon>
        <taxon>Bacillota</taxon>
        <taxon>Erysipelotrichia</taxon>
        <taxon>Erysipelotrichales</taxon>
        <taxon>Erysipelotrichaceae</taxon>
        <taxon>Dubosiella</taxon>
    </lineage>
</organism>
<evidence type="ECO:0000256" key="1">
    <source>
        <dbReference type="SAM" id="Phobius"/>
    </source>
</evidence>
<dbReference type="SUPFAM" id="SSF49373">
    <property type="entry name" value="Invasin/intimin cell-adhesion fragments"/>
    <property type="match status" value="1"/>
</dbReference>
<dbReference type="EMBL" id="MPKA01000090">
    <property type="protein sequence ID" value="OLU45015.1"/>
    <property type="molecule type" value="Genomic_DNA"/>
</dbReference>
<feature type="transmembrane region" description="Helical" evidence="1">
    <location>
        <begin position="172"/>
        <end position="195"/>
    </location>
</feature>
<evidence type="ECO:0000259" key="2">
    <source>
        <dbReference type="Pfam" id="PF02368"/>
    </source>
</evidence>
<dbReference type="Pfam" id="PF02368">
    <property type="entry name" value="Big_2"/>
    <property type="match status" value="1"/>
</dbReference>
<dbReference type="Pfam" id="PF04536">
    <property type="entry name" value="TPM_phosphatase"/>
    <property type="match status" value="1"/>
</dbReference>
<dbReference type="Gene3D" id="3.10.310.50">
    <property type="match status" value="1"/>
</dbReference>
<sequence>MCIGLLLSIFSCSIYAQSEAIPIHNYVNDYAGILSSEKEDELNQAGKEFEEKTGSQIVIITTDSLDGKDPMKVAADSGNEAGIGNKDLDNGVVILVSMEDKQRFVATGSGIQGTLSDIVTEHLQEKYLVPAFQDGDYEKGLSDLYYGIMDAIQYGVDQGELEAYQKEKEQEIWWILGIVLFIFVFVFGILGFVFYTVFKKRIVLEVGDMFQLKHAGWDFEDPNVVCISSDPEIASVSKTGLIKAKALGQVKITCINHDRTNRYIYVSVKKQAKTQDENEKYMEQLFKTAMIINSNTGSSGSDFDSGGGFSSGSGFSGGGGSFNGGGSGGSW</sequence>
<proteinExistence type="predicted"/>
<dbReference type="InterPro" id="IPR008964">
    <property type="entry name" value="Invasin/intimin_cell_adhesion"/>
</dbReference>
<reference evidence="4 5" key="1">
    <citation type="submission" date="2016-11" db="EMBL/GenBank/DDBJ databases">
        <title>Description of two novel members of the family Erysipelotrichaceae: Ileibacterium lipovorans gen. nov., sp. nov. and Dubosiella newyorkensis, gen. nov., sp. nov.</title>
        <authorList>
            <person name="Cox L.M."/>
            <person name="Sohn J."/>
            <person name="Tyrrell K.L."/>
            <person name="Citron D.M."/>
            <person name="Lawson P.A."/>
            <person name="Patel N.B."/>
            <person name="Iizumi T."/>
            <person name="Perez-Perez G.I."/>
            <person name="Goldstein E.J."/>
            <person name="Blaser M.J."/>
        </authorList>
    </citation>
    <scope>NUCLEOTIDE SEQUENCE [LARGE SCALE GENOMIC DNA]</scope>
    <source>
        <strain evidence="4 5">NYU-BL-A4</strain>
    </source>
</reference>
<keyword evidence="5" id="KW-1185">Reference proteome</keyword>
<keyword evidence="1" id="KW-1133">Transmembrane helix</keyword>
<dbReference type="OrthoDB" id="9810918at2"/>
<dbReference type="PANTHER" id="PTHR30373">
    <property type="entry name" value="UPF0603 PROTEIN YGCG"/>
    <property type="match status" value="1"/>
</dbReference>
<name>A0A1U7NKS2_9FIRM</name>
<dbReference type="AlphaFoldDB" id="A0A1U7NKS2"/>
<feature type="domain" description="BIG2" evidence="2">
    <location>
        <begin position="201"/>
        <end position="258"/>
    </location>
</feature>
<keyword evidence="1" id="KW-0472">Membrane</keyword>
<dbReference type="Proteomes" id="UP000186705">
    <property type="component" value="Unassembled WGS sequence"/>
</dbReference>
<comment type="caution">
    <text evidence="4">The sequence shown here is derived from an EMBL/GenBank/DDBJ whole genome shotgun (WGS) entry which is preliminary data.</text>
</comment>
<dbReference type="Gene3D" id="2.60.40.1080">
    <property type="match status" value="1"/>
</dbReference>
<evidence type="ECO:0000313" key="5">
    <source>
        <dbReference type="Proteomes" id="UP000186705"/>
    </source>
</evidence>
<evidence type="ECO:0008006" key="6">
    <source>
        <dbReference type="Google" id="ProtNLM"/>
    </source>
</evidence>